<organism evidence="1 2">
    <name type="scientific">Hexamita inflata</name>
    <dbReference type="NCBI Taxonomy" id="28002"/>
    <lineage>
        <taxon>Eukaryota</taxon>
        <taxon>Metamonada</taxon>
        <taxon>Diplomonadida</taxon>
        <taxon>Hexamitidae</taxon>
        <taxon>Hexamitinae</taxon>
        <taxon>Hexamita</taxon>
    </lineage>
</organism>
<evidence type="ECO:0000313" key="2">
    <source>
        <dbReference type="Proteomes" id="UP001642409"/>
    </source>
</evidence>
<keyword evidence="2" id="KW-1185">Reference proteome</keyword>
<name>A0ABP1HI62_9EUKA</name>
<dbReference type="EMBL" id="CAXDID020000032">
    <property type="protein sequence ID" value="CAL5995200.1"/>
    <property type="molecule type" value="Genomic_DNA"/>
</dbReference>
<protein>
    <submittedName>
        <fullName evidence="1">Hypothetical_protein</fullName>
    </submittedName>
</protein>
<sequence>MSVYSSQKFPSQFLTISLPLLQSSIYQYNGIDNIQASEQDFLQMFGKLGSQEINEFYFTMAHIYNCDVKIISEYSQKLLSQQQTIITNSNSEVSCYHLENNSNLCIKRQTDKVLQNQMVLKSALITVLNEIGQEISENIIDKELCIIVNEVVRADKDQQFWNKVSSLIPSKSKKQVYDFYRISFSKTLYDENITKEDTKMIRSLNKENKNARPAVLAEIFLERTGKNILKRDVIMQFVNIRRQEQLNE</sequence>
<reference evidence="1 2" key="1">
    <citation type="submission" date="2024-07" db="EMBL/GenBank/DDBJ databases">
        <authorList>
            <person name="Akdeniz Z."/>
        </authorList>
    </citation>
    <scope>NUCLEOTIDE SEQUENCE [LARGE SCALE GENOMIC DNA]</scope>
</reference>
<gene>
    <name evidence="1" type="ORF">HINF_LOCUS13922</name>
</gene>
<proteinExistence type="predicted"/>
<comment type="caution">
    <text evidence="1">The sequence shown here is derived from an EMBL/GenBank/DDBJ whole genome shotgun (WGS) entry which is preliminary data.</text>
</comment>
<evidence type="ECO:0000313" key="1">
    <source>
        <dbReference type="EMBL" id="CAL5995200.1"/>
    </source>
</evidence>
<dbReference type="Proteomes" id="UP001642409">
    <property type="component" value="Unassembled WGS sequence"/>
</dbReference>
<accession>A0ABP1HI62</accession>